<keyword evidence="17" id="KW-1185">Reference proteome</keyword>
<dbReference type="InterPro" id="IPR014729">
    <property type="entry name" value="Rossmann-like_a/b/a_fold"/>
</dbReference>
<dbReference type="AlphaFoldDB" id="A0A2U1DND9"/>
<dbReference type="Pfam" id="PF23493">
    <property type="entry name" value="CysS_C"/>
    <property type="match status" value="1"/>
</dbReference>
<dbReference type="GO" id="GO:0004817">
    <property type="term" value="F:cysteine-tRNA ligase activity"/>
    <property type="evidence" value="ECO:0007669"/>
    <property type="project" value="UniProtKB-UniRule"/>
</dbReference>
<dbReference type="InterPro" id="IPR032678">
    <property type="entry name" value="tRNA-synt_1_cat_dom"/>
</dbReference>
<dbReference type="InterPro" id="IPR015803">
    <property type="entry name" value="Cys-tRNA-ligase"/>
</dbReference>
<evidence type="ECO:0000256" key="14">
    <source>
        <dbReference type="SAM" id="Coils"/>
    </source>
</evidence>
<comment type="catalytic activity">
    <reaction evidence="12 13">
        <text>tRNA(Cys) + L-cysteine + ATP = L-cysteinyl-tRNA(Cys) + AMP + diphosphate</text>
        <dbReference type="Rhea" id="RHEA:17773"/>
        <dbReference type="Rhea" id="RHEA-COMP:9661"/>
        <dbReference type="Rhea" id="RHEA-COMP:9679"/>
        <dbReference type="ChEBI" id="CHEBI:30616"/>
        <dbReference type="ChEBI" id="CHEBI:33019"/>
        <dbReference type="ChEBI" id="CHEBI:35235"/>
        <dbReference type="ChEBI" id="CHEBI:78442"/>
        <dbReference type="ChEBI" id="CHEBI:78517"/>
        <dbReference type="ChEBI" id="CHEBI:456215"/>
        <dbReference type="EC" id="6.1.1.16"/>
    </reaction>
</comment>
<dbReference type="Gene3D" id="1.20.120.1910">
    <property type="entry name" value="Cysteine-tRNA ligase, C-terminal anti-codon recognition domain"/>
    <property type="match status" value="1"/>
</dbReference>
<dbReference type="RefSeq" id="WP_116480487.1">
    <property type="nucleotide sequence ID" value="NZ_CAUPJO010000005.1"/>
</dbReference>
<feature type="binding site" evidence="13">
    <location>
        <position position="208"/>
    </location>
    <ligand>
        <name>Zn(2+)</name>
        <dbReference type="ChEBI" id="CHEBI:29105"/>
    </ligand>
</feature>
<dbReference type="GO" id="GO:0008270">
    <property type="term" value="F:zinc ion binding"/>
    <property type="evidence" value="ECO:0007669"/>
    <property type="project" value="UniProtKB-UniRule"/>
</dbReference>
<evidence type="ECO:0000256" key="7">
    <source>
        <dbReference type="ARBA" id="ARBA00022741"/>
    </source>
</evidence>
<keyword evidence="14" id="KW-0175">Coiled coil</keyword>
<dbReference type="FunFam" id="3.40.50.620:FF:000009">
    <property type="entry name" value="Cysteine--tRNA ligase"/>
    <property type="match status" value="1"/>
</dbReference>
<protein>
    <recommendedName>
        <fullName evidence="13">Cysteine--tRNA ligase</fullName>
        <ecNumber evidence="13">6.1.1.16</ecNumber>
    </recommendedName>
    <alternativeName>
        <fullName evidence="13">Cysteinyl-tRNA synthetase</fullName>
        <shortName evidence="13">CysRS</shortName>
    </alternativeName>
</protein>
<comment type="subcellular location">
    <subcellularLocation>
        <location evidence="1 13">Cytoplasm</location>
    </subcellularLocation>
</comment>
<dbReference type="CDD" id="cd00672">
    <property type="entry name" value="CysRS_core"/>
    <property type="match status" value="1"/>
</dbReference>
<feature type="domain" description="Cysteinyl-tRNA synthetase class Ia DALR" evidence="15">
    <location>
        <begin position="351"/>
        <end position="414"/>
    </location>
</feature>
<sequence>MKLYNSLTNKKEEFRPIEEGKVSIYACGPTVYNDMHVGNVRPQVVFDVLRRFFIYLGYDVKYVSNFTDVDDKIINKANEENTTIDVISKRYIKSVEDDLKALHVYDYPIIHPTCTEHMDDIIEFIDGLIKKGFAYESNGDVYFRVRKLKDYGKLSNRNIEDLEVGARIEKNEIKEDPLDFTLWKKKKEGEVYWDSPWSEGRPGWHIECSTMIKSIFGGTIDIHCGGEDLKFPHHENEIAQSEALMDKPLAHYWLHNGMINIENVKMSKSLGNFLYAKDFLEKESGEVLRFFILNAHYRKPLNFNAEAIEAAKTSLRRLKNSKKRLTELLENAEDKPVNDEISKKIGEIRESFKAHMGDDLNTPDAFSDMFALSKFANSALDENSSKGSIEEALKLFGEFTEVLGILQEDEESGIDSEVKELIQKRDEARKNKDYKLSDEIRDRLTEMGYIVKDTPNGTEVEKK</sequence>
<dbReference type="PANTHER" id="PTHR10890">
    <property type="entry name" value="CYSTEINYL-TRNA SYNTHETASE"/>
    <property type="match status" value="1"/>
</dbReference>
<dbReference type="Proteomes" id="UP000245793">
    <property type="component" value="Unassembled WGS sequence"/>
</dbReference>
<evidence type="ECO:0000313" key="17">
    <source>
        <dbReference type="Proteomes" id="UP000245793"/>
    </source>
</evidence>
<accession>A0A2U1DND9</accession>
<evidence type="ECO:0000256" key="5">
    <source>
        <dbReference type="ARBA" id="ARBA00022598"/>
    </source>
</evidence>
<dbReference type="GO" id="GO:0006423">
    <property type="term" value="P:cysteinyl-tRNA aminoacylation"/>
    <property type="evidence" value="ECO:0007669"/>
    <property type="project" value="UniProtKB-UniRule"/>
</dbReference>
<evidence type="ECO:0000256" key="6">
    <source>
        <dbReference type="ARBA" id="ARBA00022723"/>
    </source>
</evidence>
<dbReference type="PANTHER" id="PTHR10890:SF3">
    <property type="entry name" value="CYSTEINE--TRNA LIGASE, CYTOPLASMIC"/>
    <property type="match status" value="1"/>
</dbReference>
<dbReference type="Pfam" id="PF09190">
    <property type="entry name" value="DALR_2"/>
    <property type="match status" value="1"/>
</dbReference>
<evidence type="ECO:0000256" key="13">
    <source>
        <dbReference type="HAMAP-Rule" id="MF_00041"/>
    </source>
</evidence>
<dbReference type="GO" id="GO:0005524">
    <property type="term" value="F:ATP binding"/>
    <property type="evidence" value="ECO:0007669"/>
    <property type="project" value="UniProtKB-UniRule"/>
</dbReference>
<dbReference type="PRINTS" id="PR00983">
    <property type="entry name" value="TRNASYNTHCYS"/>
</dbReference>
<reference evidence="16 17" key="1">
    <citation type="submission" date="2018-04" db="EMBL/GenBank/DDBJ databases">
        <title>Genomic Encyclopedia of Type Strains, Phase IV (KMG-IV): sequencing the most valuable type-strain genomes for metagenomic binning, comparative biology and taxonomic classification.</title>
        <authorList>
            <person name="Goeker M."/>
        </authorList>
    </citation>
    <scope>NUCLEOTIDE SEQUENCE [LARGE SCALE GENOMIC DNA]</scope>
    <source>
        <strain evidence="16 17">DSM 20705</strain>
    </source>
</reference>
<evidence type="ECO:0000259" key="15">
    <source>
        <dbReference type="SMART" id="SM00840"/>
    </source>
</evidence>
<keyword evidence="8 13" id="KW-0862">Zinc</keyword>
<keyword evidence="6 13" id="KW-0479">Metal-binding</keyword>
<keyword evidence="5 13" id="KW-0436">Ligase</keyword>
<evidence type="ECO:0000256" key="9">
    <source>
        <dbReference type="ARBA" id="ARBA00022840"/>
    </source>
</evidence>
<comment type="caution">
    <text evidence="16">The sequence shown here is derived from an EMBL/GenBank/DDBJ whole genome shotgun (WGS) entry which is preliminary data.</text>
</comment>
<organism evidence="16 17">
    <name type="scientific">Ezakiella coagulans</name>
    <dbReference type="NCBI Taxonomy" id="46507"/>
    <lineage>
        <taxon>Bacteria</taxon>
        <taxon>Bacillati</taxon>
        <taxon>Bacillota</taxon>
        <taxon>Tissierellia</taxon>
        <taxon>Ezakiella</taxon>
    </lineage>
</organism>
<comment type="subunit">
    <text evidence="3 13">Monomer.</text>
</comment>
<feature type="binding site" evidence="13">
    <location>
        <position position="233"/>
    </location>
    <ligand>
        <name>Zn(2+)</name>
        <dbReference type="ChEBI" id="CHEBI:29105"/>
    </ligand>
</feature>
<evidence type="ECO:0000256" key="4">
    <source>
        <dbReference type="ARBA" id="ARBA00022490"/>
    </source>
</evidence>
<dbReference type="NCBIfam" id="TIGR00435">
    <property type="entry name" value="cysS"/>
    <property type="match status" value="1"/>
</dbReference>
<evidence type="ECO:0000256" key="2">
    <source>
        <dbReference type="ARBA" id="ARBA00005594"/>
    </source>
</evidence>
<keyword evidence="10 13" id="KW-0648">Protein biosynthesis</keyword>
<dbReference type="InterPro" id="IPR009080">
    <property type="entry name" value="tRNAsynth_Ia_anticodon-bd"/>
</dbReference>
<dbReference type="SUPFAM" id="SSF47323">
    <property type="entry name" value="Anticodon-binding domain of a subclass of class I aminoacyl-tRNA synthetases"/>
    <property type="match status" value="1"/>
</dbReference>
<feature type="binding site" evidence="13">
    <location>
        <position position="27"/>
    </location>
    <ligand>
        <name>Zn(2+)</name>
        <dbReference type="ChEBI" id="CHEBI:29105"/>
    </ligand>
</feature>
<keyword evidence="11 13" id="KW-0030">Aminoacyl-tRNA synthetase</keyword>
<proteinExistence type="inferred from homology"/>
<dbReference type="Pfam" id="PF01406">
    <property type="entry name" value="tRNA-synt_1e"/>
    <property type="match status" value="1"/>
</dbReference>
<evidence type="ECO:0000256" key="11">
    <source>
        <dbReference type="ARBA" id="ARBA00023146"/>
    </source>
</evidence>
<evidence type="ECO:0000256" key="1">
    <source>
        <dbReference type="ARBA" id="ARBA00004496"/>
    </source>
</evidence>
<dbReference type="SMART" id="SM00840">
    <property type="entry name" value="DALR_2"/>
    <property type="match status" value="1"/>
</dbReference>
<feature type="binding site" evidence="13">
    <location>
        <position position="237"/>
    </location>
    <ligand>
        <name>Zn(2+)</name>
        <dbReference type="ChEBI" id="CHEBI:29105"/>
    </ligand>
</feature>
<feature type="binding site" evidence="13">
    <location>
        <position position="268"/>
    </location>
    <ligand>
        <name>ATP</name>
        <dbReference type="ChEBI" id="CHEBI:30616"/>
    </ligand>
</feature>
<feature type="short sequence motif" description="'KMSKS' region" evidence="13">
    <location>
        <begin position="265"/>
        <end position="269"/>
    </location>
</feature>
<evidence type="ECO:0000256" key="12">
    <source>
        <dbReference type="ARBA" id="ARBA00047398"/>
    </source>
</evidence>
<name>A0A2U1DND9_9FIRM</name>
<dbReference type="EMBL" id="QEKV01000010">
    <property type="protein sequence ID" value="PVY89195.1"/>
    <property type="molecule type" value="Genomic_DNA"/>
</dbReference>
<evidence type="ECO:0000256" key="8">
    <source>
        <dbReference type="ARBA" id="ARBA00022833"/>
    </source>
</evidence>
<dbReference type="InterPro" id="IPR024909">
    <property type="entry name" value="Cys-tRNA/MSH_ligase"/>
</dbReference>
<evidence type="ECO:0000313" key="16">
    <source>
        <dbReference type="EMBL" id="PVY89195.1"/>
    </source>
</evidence>
<comment type="cofactor">
    <cofactor evidence="13">
        <name>Zn(2+)</name>
        <dbReference type="ChEBI" id="CHEBI:29105"/>
    </cofactor>
    <text evidence="13">Binds 1 zinc ion per subunit.</text>
</comment>
<keyword evidence="7 13" id="KW-0547">Nucleotide-binding</keyword>
<keyword evidence="9 13" id="KW-0067">ATP-binding</keyword>
<dbReference type="EC" id="6.1.1.16" evidence="13"/>
<comment type="similarity">
    <text evidence="2 13">Belongs to the class-I aminoacyl-tRNA synthetase family.</text>
</comment>
<dbReference type="InterPro" id="IPR015273">
    <property type="entry name" value="Cys-tRNA-synt_Ia_DALR"/>
</dbReference>
<dbReference type="HAMAP" id="MF_00041">
    <property type="entry name" value="Cys_tRNA_synth"/>
    <property type="match status" value="1"/>
</dbReference>
<evidence type="ECO:0000256" key="10">
    <source>
        <dbReference type="ARBA" id="ARBA00022917"/>
    </source>
</evidence>
<dbReference type="Gene3D" id="3.40.50.620">
    <property type="entry name" value="HUPs"/>
    <property type="match status" value="1"/>
</dbReference>
<feature type="coiled-coil region" evidence="14">
    <location>
        <begin position="308"/>
        <end position="335"/>
    </location>
</feature>
<keyword evidence="4 13" id="KW-0963">Cytoplasm</keyword>
<gene>
    <name evidence="13" type="primary">cysS</name>
    <name evidence="16" type="ORF">C7381_11033</name>
</gene>
<dbReference type="GO" id="GO:0005829">
    <property type="term" value="C:cytosol"/>
    <property type="evidence" value="ECO:0007669"/>
    <property type="project" value="TreeGrafter"/>
</dbReference>
<feature type="short sequence motif" description="'HIGH' region" evidence="13">
    <location>
        <begin position="29"/>
        <end position="39"/>
    </location>
</feature>
<dbReference type="SUPFAM" id="SSF52374">
    <property type="entry name" value="Nucleotidylyl transferase"/>
    <property type="match status" value="1"/>
</dbReference>
<dbReference type="InterPro" id="IPR056411">
    <property type="entry name" value="CysS_C"/>
</dbReference>
<evidence type="ECO:0000256" key="3">
    <source>
        <dbReference type="ARBA" id="ARBA00011245"/>
    </source>
</evidence>